<evidence type="ECO:0000256" key="1">
    <source>
        <dbReference type="SAM" id="Phobius"/>
    </source>
</evidence>
<protein>
    <submittedName>
        <fullName evidence="2">Uncharacterized protein</fullName>
    </submittedName>
</protein>
<evidence type="ECO:0000313" key="2">
    <source>
        <dbReference type="EMBL" id="THZ35709.1"/>
    </source>
</evidence>
<comment type="caution">
    <text evidence="2">The sequence shown here is derived from an EMBL/GenBank/DDBJ whole genome shotgun (WGS) entry which is preliminary data.</text>
</comment>
<dbReference type="AlphaFoldDB" id="A0A4S9NHF3"/>
<feature type="transmembrane region" description="Helical" evidence="1">
    <location>
        <begin position="130"/>
        <end position="149"/>
    </location>
</feature>
<dbReference type="Proteomes" id="UP000310121">
    <property type="component" value="Unassembled WGS sequence"/>
</dbReference>
<proteinExistence type="predicted"/>
<evidence type="ECO:0000313" key="3">
    <source>
        <dbReference type="Proteomes" id="UP000310121"/>
    </source>
</evidence>
<reference evidence="2 3" key="1">
    <citation type="submission" date="2018-10" db="EMBL/GenBank/DDBJ databases">
        <title>Fifty Aureobasidium pullulans genomes reveal a recombining polyextremotolerant generalist.</title>
        <authorList>
            <person name="Gostincar C."/>
            <person name="Turk M."/>
            <person name="Zajc J."/>
            <person name="Gunde-Cimerman N."/>
        </authorList>
    </citation>
    <scope>NUCLEOTIDE SEQUENCE [LARGE SCALE GENOMIC DNA]</scope>
    <source>
        <strain evidence="2 3">EXF-3844</strain>
    </source>
</reference>
<sequence>MDMLGRSDVCPSQQQNKTCGTIRMATDKEHQSIRSSLFSSISLHCHHLLSIALRPFRRHLSPAPSKAQSVLESPALPPRPAQAPPVVEQRLVFAFQAIVPRPVTPQKPADLPAPPVAARPRSHRNMTASAYLSVLAAMLALAVGAVYMFGVPPQWKRAMEEKALETMGENKASYLVKDQINSLPATDQKDVNQLKSGVGNLVGGALQNPLGKEAGNVGDTITSPLTGR</sequence>
<keyword evidence="1" id="KW-0812">Transmembrane</keyword>
<keyword evidence="1" id="KW-1133">Transmembrane helix</keyword>
<accession>A0A4S9NHF3</accession>
<keyword evidence="1" id="KW-0472">Membrane</keyword>
<gene>
    <name evidence="2" type="ORF">D6C90_07255</name>
</gene>
<name>A0A4S9NHF3_AURPU</name>
<dbReference type="EMBL" id="QZBN01000846">
    <property type="protein sequence ID" value="THZ35709.1"/>
    <property type="molecule type" value="Genomic_DNA"/>
</dbReference>
<organism evidence="2 3">
    <name type="scientific">Aureobasidium pullulans</name>
    <name type="common">Black yeast</name>
    <name type="synonym">Pullularia pullulans</name>
    <dbReference type="NCBI Taxonomy" id="5580"/>
    <lineage>
        <taxon>Eukaryota</taxon>
        <taxon>Fungi</taxon>
        <taxon>Dikarya</taxon>
        <taxon>Ascomycota</taxon>
        <taxon>Pezizomycotina</taxon>
        <taxon>Dothideomycetes</taxon>
        <taxon>Dothideomycetidae</taxon>
        <taxon>Dothideales</taxon>
        <taxon>Saccotheciaceae</taxon>
        <taxon>Aureobasidium</taxon>
    </lineage>
</organism>